<dbReference type="HOGENOM" id="CLU_000192_5_3_1"/>
<dbReference type="SMART" id="SM00242">
    <property type="entry name" value="MYSc"/>
    <property type="match status" value="1"/>
</dbReference>
<keyword evidence="12" id="KW-1185">Reference proteome</keyword>
<dbReference type="RefSeq" id="XP_003685758.1">
    <property type="nucleotide sequence ID" value="XM_003685710.1"/>
</dbReference>
<proteinExistence type="inferred from homology"/>
<dbReference type="Gene3D" id="1.20.120.720">
    <property type="entry name" value="Myosin VI head, motor domain, U50 subdomain"/>
    <property type="match status" value="1"/>
</dbReference>
<dbReference type="EMBL" id="HE612860">
    <property type="protein sequence ID" value="CCE63324.1"/>
    <property type="molecule type" value="Genomic_DNA"/>
</dbReference>
<reference evidence="11 12" key="1">
    <citation type="journal article" date="2011" name="Proc. Natl. Acad. Sci. U.S.A.">
        <title>Evolutionary erosion of yeast sex chromosomes by mating-type switching accidents.</title>
        <authorList>
            <person name="Gordon J.L."/>
            <person name="Armisen D."/>
            <person name="Proux-Wera E."/>
            <person name="Oheigeartaigh S.S."/>
            <person name="Byrne K.P."/>
            <person name="Wolfe K.H."/>
        </authorList>
    </citation>
    <scope>NUCLEOTIDE SEQUENCE [LARGE SCALE GENOMIC DNA]</scope>
    <source>
        <strain evidence="12">ATCC 24235 / CBS 4417 / NBRC 1672 / NRRL Y-8282 / UCD 70-5</strain>
    </source>
</reference>
<name>G8BTU6_TETPH</name>
<dbReference type="GO" id="GO:0032033">
    <property type="term" value="F:myosin II light chain binding"/>
    <property type="evidence" value="ECO:0007669"/>
    <property type="project" value="EnsemblFungi"/>
</dbReference>
<evidence type="ECO:0000256" key="6">
    <source>
        <dbReference type="ARBA" id="ARBA00023175"/>
    </source>
</evidence>
<keyword evidence="4 9" id="KW-0175">Coiled coil</keyword>
<dbReference type="GO" id="GO:0016020">
    <property type="term" value="C:membrane"/>
    <property type="evidence" value="ECO:0007669"/>
    <property type="project" value="TreeGrafter"/>
</dbReference>
<accession>G8BTU6</accession>
<dbReference type="OrthoDB" id="6108017at2759"/>
<evidence type="ECO:0000313" key="11">
    <source>
        <dbReference type="EMBL" id="CCE63324.1"/>
    </source>
</evidence>
<dbReference type="InterPro" id="IPR001609">
    <property type="entry name" value="Myosin_head_motor_dom-like"/>
</dbReference>
<dbReference type="SUPFAM" id="SSF52540">
    <property type="entry name" value="P-loop containing nucleoside triphosphate hydrolases"/>
    <property type="match status" value="1"/>
</dbReference>
<dbReference type="GO" id="GO:0000920">
    <property type="term" value="P:septum digestion after cytokinesis"/>
    <property type="evidence" value="ECO:0007669"/>
    <property type="project" value="EnsemblFungi"/>
</dbReference>
<evidence type="ECO:0000256" key="7">
    <source>
        <dbReference type="ARBA" id="ARBA00023203"/>
    </source>
</evidence>
<evidence type="ECO:0000256" key="8">
    <source>
        <dbReference type="PROSITE-ProRule" id="PRU00782"/>
    </source>
</evidence>
<evidence type="ECO:0000259" key="10">
    <source>
        <dbReference type="PROSITE" id="PS51456"/>
    </source>
</evidence>
<keyword evidence="7 8" id="KW-0009">Actin-binding</keyword>
<feature type="domain" description="Myosin motor" evidence="10">
    <location>
        <begin position="75"/>
        <end position="790"/>
    </location>
</feature>
<evidence type="ECO:0000256" key="3">
    <source>
        <dbReference type="ARBA" id="ARBA00022840"/>
    </source>
</evidence>
<dbReference type="GeneID" id="11531361"/>
<dbReference type="PANTHER" id="PTHR13140">
    <property type="entry name" value="MYOSIN"/>
    <property type="match status" value="1"/>
</dbReference>
<dbReference type="Gene3D" id="3.40.850.10">
    <property type="entry name" value="Kinesin motor domain"/>
    <property type="match status" value="1"/>
</dbReference>
<feature type="coiled-coil region" evidence="9">
    <location>
        <begin position="862"/>
        <end position="924"/>
    </location>
</feature>
<dbReference type="GO" id="GO:0000131">
    <property type="term" value="C:incipient cellular bud site"/>
    <property type="evidence" value="ECO:0007669"/>
    <property type="project" value="EnsemblFungi"/>
</dbReference>
<keyword evidence="5 8" id="KW-0518">Myosin</keyword>
<dbReference type="Pfam" id="PF00063">
    <property type="entry name" value="Myosin_head"/>
    <property type="match status" value="1"/>
</dbReference>
<dbReference type="Gene3D" id="1.20.58.530">
    <property type="match status" value="1"/>
</dbReference>
<dbReference type="GO" id="GO:0000146">
    <property type="term" value="F:microfilament motor activity"/>
    <property type="evidence" value="ECO:0007669"/>
    <property type="project" value="TreeGrafter"/>
</dbReference>
<feature type="coiled-coil region" evidence="9">
    <location>
        <begin position="1819"/>
        <end position="1888"/>
    </location>
</feature>
<protein>
    <recommendedName>
        <fullName evidence="10">Myosin motor domain-containing protein</fullName>
    </recommendedName>
</protein>
<dbReference type="Proteomes" id="UP000005666">
    <property type="component" value="Chromosome 5"/>
</dbReference>
<dbReference type="CDD" id="cd01377">
    <property type="entry name" value="MYSc_class_II"/>
    <property type="match status" value="1"/>
</dbReference>
<dbReference type="KEGG" id="tpf:TPHA_0E02320"/>
<feature type="coiled-coil region" evidence="9">
    <location>
        <begin position="1063"/>
        <end position="1245"/>
    </location>
</feature>
<keyword evidence="2 8" id="KW-0547">Nucleotide-binding</keyword>
<dbReference type="GO" id="GO:0005524">
    <property type="term" value="F:ATP binding"/>
    <property type="evidence" value="ECO:0007669"/>
    <property type="project" value="UniProtKB-UniRule"/>
</dbReference>
<feature type="binding site" evidence="8">
    <location>
        <begin position="187"/>
        <end position="194"/>
    </location>
    <ligand>
        <name>ATP</name>
        <dbReference type="ChEBI" id="CHEBI:30616"/>
    </ligand>
</feature>
<dbReference type="Gene3D" id="1.20.5.4820">
    <property type="match status" value="1"/>
</dbReference>
<keyword evidence="3 8" id="KW-0067">ATP-binding</keyword>
<dbReference type="InterPro" id="IPR027417">
    <property type="entry name" value="P-loop_NTPase"/>
</dbReference>
<feature type="coiled-coil region" evidence="9">
    <location>
        <begin position="1617"/>
        <end position="1651"/>
    </location>
</feature>
<dbReference type="GO" id="GO:1903475">
    <property type="term" value="P:mitotic actomyosin contractile ring assembly"/>
    <property type="evidence" value="ECO:0007669"/>
    <property type="project" value="EnsemblFungi"/>
</dbReference>
<dbReference type="GO" id="GO:0031671">
    <property type="term" value="P:primary cell septum biogenesis"/>
    <property type="evidence" value="ECO:0007669"/>
    <property type="project" value="EnsemblFungi"/>
</dbReference>
<dbReference type="PROSITE" id="PS51456">
    <property type="entry name" value="MYOSIN_MOTOR"/>
    <property type="match status" value="1"/>
</dbReference>
<feature type="coiled-coil region" evidence="9">
    <location>
        <begin position="1715"/>
        <end position="1784"/>
    </location>
</feature>
<feature type="coiled-coil region" evidence="9">
    <location>
        <begin position="953"/>
        <end position="1023"/>
    </location>
</feature>
<comment type="similarity">
    <text evidence="1 8">Belongs to the TRAFAC class myosin-kinesin ATPase superfamily. Myosin family.</text>
</comment>
<sequence>MSTCSSSSSSLFWIPTDTEELFVKAELVTEDPSSNNNSKNGNSVEQQVTLRKLSDNKQVQVSINYIWPVNPNIFDKVNDLSELTHLNEPSVLYNLQNRYMEDSIYTYSGLFLVAINPYKQLNIYGHEFIKKYHNQKAKEELNVQTSSEYNSNARINNQLPPHVYNITENVFQNLLKNKQNQSILVTGESGAGKTENTKKILQYLTSITEDHSIESSNKFEKKILNSNPILESFGNSQTVRNNNSSRFGKFIKIKISNFNQKILGAEIEWYLLEKSRIITQTNDERNFHVFYELLAALKQEKYADLKKKLLIESTAYSSYNILNDIHSSNDGRNFEDLINALDTIGFSETEISDIFRIISAILHIGNLQYNHTTGNKNDKQARFSNPELLNKIGELLGITDINELEQSLIKPKSKAGKEWVAKSKNIQQSKSILHALSKNLYTDLFDYIVEKINKTLNLNNTEINSDDTGSSLDVNYIGLLDIAGFEIFQKNSFEQFCINYTNEKLQQFFNNHMFILEQKEYLKENIDWDYIDFGKESKATIDLIEVKSSNPTGILPLLDEESIIPNSSDESFFNKLINNWGDNKNQDSRFKRSKKPDCFILKHYAGDVEYDTLGWLTKNRDPLNEHLLTILSSSSVKIIATFFASDDYYNNSIKVTTASKHREQLKSLVDQLQSTNPHFVRCIIPNNSKLPMDLDRRLVLDQLRCNGVLEGIRIAREGYPNRILFKEFYQRYHFLLDKNMLTSLDLRNYKHNCEILISNIMNISPTLYKIGKTKLFFKAGVLANMEEMIEEKLMQVTVKFNSKIKGLLVRKSVEHELAEIYATQEIGQSFRSYNKLINSSPWFNLYIKLKPLLNSSDDIVKNRKIQENVKNMEEAIKITESQCVDLTRKLCDKESELTNVQALLQEESKKLKEHEMLAEEAKVQEGILTEKLDELRTINKEIESNQAILASENKDYIEKIESLEKSINEQEQETKTLYEKREQKYIIEISELEADLKAKKETLHSLTLNNNELTDKLSKLTKVESEQRLKIKDMELQLSNSENDLDSKLVTLEKNCNVALVRLKTLLNDNSSLKTQIATLKRDHELFEQQLKLKIAETDALQQKLFQQNQTLKTLQQEKSKILLENTSMTKELNKTKENLKVYIQNFQELEQKHRALEEQQRSVKSGDEGRIMKLETRISEESARNKNLSEEIKRMNNDRAMELSINRSIVNESDHNVEKMASKIDLLEAELQDLTVAFNKATENEKNMTSKLRFTETKLASTVLEIQTVTSQRNKLRKIIESSDLKVNLDNELLKVDNTSEISAKQLTLEAQYLRKQLEIETKARYDAEAKLSSLSKKFEKSSGDAISSPNLITKLKASEEKVRQLEIRLKSMSPLRDRTNINPPAGNIFLNRENIGKYEDEVRFYKLENYKLQEFLNNADKKINSLVHSLKQSDTKTALLIDNLERLKVDTEKTNEHNDVLTSKLKQNETQLTNTFNQLDNSNHKIAELSHALNQAENDVQGMAKLIDDLKSTNKEMDKSIWDVEMQRNDISTKLQECMVDLQKKDDQINILKSSIDHYKGEMIKMESNLTNVDELERLREELHSFSKIETEYKKTISNLNYNLETLQNDYEANVAELLRENSHYTSKLEQLTLDRDNIIAENQDISKRYSESIVTQNNLIKELDDIRDFCANLEKKLSSMDIELVTTKDKLYKTITENTDLLNNKAYLEDALKLQGEQIERSSQLIEKLQMEVNDSKLKYDDLKQKKIDVSEENTTINKLNMKLNNDIKLLEKQLADTSEKDLWSSRLNELQDQLTSETNMKYELIKENKVLGNDLEDLKNLNTKQMEIIKIANEERKKLEGDSMEYINKVSNLEKQLSKQQLDIKRMIRDNSYFEEKVEELDKEVEYWKQKFQSLSPNKNDANVNSQQIMT</sequence>
<dbReference type="OMA" id="RCYFASK"/>
<evidence type="ECO:0000256" key="5">
    <source>
        <dbReference type="ARBA" id="ARBA00023123"/>
    </source>
</evidence>
<organism evidence="11 12">
    <name type="scientific">Tetrapisispora phaffii (strain ATCC 24235 / CBS 4417 / NBRC 1672 / NRRL Y-8282 / UCD 70-5)</name>
    <name type="common">Yeast</name>
    <name type="synonym">Fabospora phaffii</name>
    <dbReference type="NCBI Taxonomy" id="1071381"/>
    <lineage>
        <taxon>Eukaryota</taxon>
        <taxon>Fungi</taxon>
        <taxon>Dikarya</taxon>
        <taxon>Ascomycota</taxon>
        <taxon>Saccharomycotina</taxon>
        <taxon>Saccharomycetes</taxon>
        <taxon>Saccharomycetales</taxon>
        <taxon>Saccharomycetaceae</taxon>
        <taxon>Tetrapisispora</taxon>
    </lineage>
</organism>
<dbReference type="GO" id="GO:0007015">
    <property type="term" value="P:actin filament organization"/>
    <property type="evidence" value="ECO:0007669"/>
    <property type="project" value="TreeGrafter"/>
</dbReference>
<dbReference type="PANTHER" id="PTHR13140:SF857">
    <property type="entry name" value="MYOSIN-11"/>
    <property type="match status" value="1"/>
</dbReference>
<evidence type="ECO:0000256" key="2">
    <source>
        <dbReference type="ARBA" id="ARBA00022741"/>
    </source>
</evidence>
<feature type="coiled-coil region" evidence="9">
    <location>
        <begin position="1481"/>
        <end position="1515"/>
    </location>
</feature>
<dbReference type="GO" id="GO:1904498">
    <property type="term" value="P:protein localization to mitotic actomyosin contractile ring"/>
    <property type="evidence" value="ECO:0007669"/>
    <property type="project" value="EnsemblFungi"/>
</dbReference>
<dbReference type="eggNOG" id="KOG0161">
    <property type="taxonomic scope" value="Eukaryota"/>
</dbReference>
<feature type="region of interest" description="Actin-binding" evidence="8">
    <location>
        <begin position="665"/>
        <end position="687"/>
    </location>
</feature>
<evidence type="ECO:0000313" key="12">
    <source>
        <dbReference type="Proteomes" id="UP000005666"/>
    </source>
</evidence>
<evidence type="ECO:0000256" key="9">
    <source>
        <dbReference type="SAM" id="Coils"/>
    </source>
</evidence>
<dbReference type="Gene3D" id="1.10.10.820">
    <property type="match status" value="1"/>
</dbReference>
<evidence type="ECO:0000256" key="1">
    <source>
        <dbReference type="ARBA" id="ARBA00008314"/>
    </source>
</evidence>
<dbReference type="PRINTS" id="PR00193">
    <property type="entry name" value="MYOSINHEAVY"/>
</dbReference>
<keyword evidence="6 8" id="KW-0505">Motor protein</keyword>
<dbReference type="InterPro" id="IPR036961">
    <property type="entry name" value="Kinesin_motor_dom_sf"/>
</dbReference>
<gene>
    <name evidence="11" type="primary">TPHA0E02320</name>
    <name evidence="11" type="ordered locus">TPHA_0E02320</name>
</gene>
<evidence type="ECO:0000256" key="4">
    <source>
        <dbReference type="ARBA" id="ARBA00023054"/>
    </source>
</evidence>
<dbReference type="STRING" id="1071381.G8BTU6"/>
<dbReference type="GO" id="GO:0016460">
    <property type="term" value="C:myosin II complex"/>
    <property type="evidence" value="ECO:0007669"/>
    <property type="project" value="EnsemblFungi"/>
</dbReference>
<dbReference type="GO" id="GO:0051015">
    <property type="term" value="F:actin filament binding"/>
    <property type="evidence" value="ECO:0007669"/>
    <property type="project" value="TreeGrafter"/>
</dbReference>
<dbReference type="GO" id="GO:1902404">
    <property type="term" value="P:mitotic actomyosin contractile ring contraction"/>
    <property type="evidence" value="ECO:0007669"/>
    <property type="project" value="EnsemblFungi"/>
</dbReference>
<dbReference type="Gene3D" id="1.10.287.1490">
    <property type="match status" value="1"/>
</dbReference>
<dbReference type="GO" id="GO:0000142">
    <property type="term" value="C:cellular bud neck contractile ring"/>
    <property type="evidence" value="ECO:0007669"/>
    <property type="project" value="EnsemblFungi"/>
</dbReference>